<keyword evidence="1" id="KW-0472">Membrane</keyword>
<keyword evidence="1" id="KW-0812">Transmembrane</keyword>
<sequence>MFSIFGAILFSLVAILTLLVTLGLPLGEFTLGGKYKILPVKMRAMSGISFILQLVAVFTILYAGDIIQLPFPLKSAKVICIVFAIYLLLNTGMNFLSNSKKEKYFMTPLALISSICFFVTAFSS</sequence>
<evidence type="ECO:0000313" key="3">
    <source>
        <dbReference type="Proteomes" id="UP001451571"/>
    </source>
</evidence>
<evidence type="ECO:0000256" key="1">
    <source>
        <dbReference type="SAM" id="Phobius"/>
    </source>
</evidence>
<feature type="transmembrane region" description="Helical" evidence="1">
    <location>
        <begin position="76"/>
        <end position="97"/>
    </location>
</feature>
<accession>A0ABZ3F1K2</accession>
<feature type="transmembrane region" description="Helical" evidence="1">
    <location>
        <begin position="104"/>
        <end position="123"/>
    </location>
</feature>
<feature type="transmembrane region" description="Helical" evidence="1">
    <location>
        <begin position="6"/>
        <end position="26"/>
    </location>
</feature>
<dbReference type="EMBL" id="CP146256">
    <property type="protein sequence ID" value="XAH76418.1"/>
    <property type="molecule type" value="Genomic_DNA"/>
</dbReference>
<feature type="transmembrane region" description="Helical" evidence="1">
    <location>
        <begin position="47"/>
        <end position="64"/>
    </location>
</feature>
<name>A0ABZ3F1K2_9FIRM</name>
<keyword evidence="1" id="KW-1133">Transmembrane helix</keyword>
<evidence type="ECO:0008006" key="4">
    <source>
        <dbReference type="Google" id="ProtNLM"/>
    </source>
</evidence>
<organism evidence="2 3">
    <name type="scientific">Kineothrix sedimenti</name>
    <dbReference type="NCBI Taxonomy" id="3123317"/>
    <lineage>
        <taxon>Bacteria</taxon>
        <taxon>Bacillati</taxon>
        <taxon>Bacillota</taxon>
        <taxon>Clostridia</taxon>
        <taxon>Lachnospirales</taxon>
        <taxon>Lachnospiraceae</taxon>
        <taxon>Kineothrix</taxon>
    </lineage>
</organism>
<keyword evidence="3" id="KW-1185">Reference proteome</keyword>
<dbReference type="Proteomes" id="UP001451571">
    <property type="component" value="Chromosome"/>
</dbReference>
<protein>
    <recommendedName>
        <fullName evidence="4">DoxX-like protein</fullName>
    </recommendedName>
</protein>
<reference evidence="2 3" key="1">
    <citation type="submission" date="2024-02" db="EMBL/GenBank/DDBJ databases">
        <title>Bacterial strain from lacustrine sediment.</title>
        <authorList>
            <person name="Petit C."/>
            <person name="Fadhlaoui K."/>
        </authorList>
    </citation>
    <scope>NUCLEOTIDE SEQUENCE [LARGE SCALE GENOMIC DNA]</scope>
    <source>
        <strain evidence="2 3">IPX-CK</strain>
    </source>
</reference>
<proteinExistence type="predicted"/>
<gene>
    <name evidence="2" type="ORF">V6984_12385</name>
</gene>
<evidence type="ECO:0000313" key="2">
    <source>
        <dbReference type="EMBL" id="XAH76418.1"/>
    </source>
</evidence>